<name>A0A7Y0Q5G3_9FIRM</name>
<evidence type="ECO:0000313" key="1">
    <source>
        <dbReference type="EMBL" id="NMP24274.1"/>
    </source>
</evidence>
<evidence type="ECO:0000313" key="2">
    <source>
        <dbReference type="Proteomes" id="UP000533476"/>
    </source>
</evidence>
<keyword evidence="2" id="KW-1185">Reference proteome</keyword>
<reference evidence="1 2" key="1">
    <citation type="submission" date="2020-04" db="EMBL/GenBank/DDBJ databases">
        <authorList>
            <person name="Zhang R."/>
            <person name="Schippers A."/>
        </authorList>
    </citation>
    <scope>NUCLEOTIDE SEQUENCE [LARGE SCALE GENOMIC DNA]</scope>
    <source>
        <strain evidence="1 2">DSM 109850</strain>
    </source>
</reference>
<organism evidence="1 2">
    <name type="scientific">Sulfobacillus harzensis</name>
    <dbReference type="NCBI Taxonomy" id="2729629"/>
    <lineage>
        <taxon>Bacteria</taxon>
        <taxon>Bacillati</taxon>
        <taxon>Bacillota</taxon>
        <taxon>Clostridia</taxon>
        <taxon>Eubacteriales</taxon>
        <taxon>Clostridiales Family XVII. Incertae Sedis</taxon>
        <taxon>Sulfobacillus</taxon>
    </lineage>
</organism>
<proteinExistence type="predicted"/>
<gene>
    <name evidence="1" type="ORF">HIJ39_18240</name>
</gene>
<sequence>MGFCTLGGDGVGRADWRDHLIDHHPGAEHFSNAEVREFFERRTSRPPTPDAIIDRKD</sequence>
<dbReference type="Proteomes" id="UP000533476">
    <property type="component" value="Unassembled WGS sequence"/>
</dbReference>
<protein>
    <submittedName>
        <fullName evidence="1">Uncharacterized protein</fullName>
    </submittedName>
</protein>
<accession>A0A7Y0Q5G3</accession>
<dbReference type="AlphaFoldDB" id="A0A7Y0Q5G3"/>
<comment type="caution">
    <text evidence="1">The sequence shown here is derived from an EMBL/GenBank/DDBJ whole genome shotgun (WGS) entry which is preliminary data.</text>
</comment>
<dbReference type="EMBL" id="JABBVZ010000096">
    <property type="protein sequence ID" value="NMP24274.1"/>
    <property type="molecule type" value="Genomic_DNA"/>
</dbReference>
<dbReference type="RefSeq" id="WP_169102250.1">
    <property type="nucleotide sequence ID" value="NZ_JABBVZ010000096.1"/>
</dbReference>